<organism evidence="1 2">
    <name type="scientific">Acrocarpospora macrocephala</name>
    <dbReference type="NCBI Taxonomy" id="150177"/>
    <lineage>
        <taxon>Bacteria</taxon>
        <taxon>Bacillati</taxon>
        <taxon>Actinomycetota</taxon>
        <taxon>Actinomycetes</taxon>
        <taxon>Streptosporangiales</taxon>
        <taxon>Streptosporangiaceae</taxon>
        <taxon>Acrocarpospora</taxon>
    </lineage>
</organism>
<protein>
    <submittedName>
        <fullName evidence="1">Uncharacterized protein</fullName>
    </submittedName>
</protein>
<dbReference type="Proteomes" id="UP000331127">
    <property type="component" value="Unassembled WGS sequence"/>
</dbReference>
<proteinExistence type="predicted"/>
<accession>A0A5M3X532</accession>
<sequence>MLAETLTALAAAAATVLVESAATDAWAALKNRLAKLVGRNDPAATTEAEAALERTRANLERLEDAELADTKAEEADQWARRLRTVLERDPEAAAELRAWLAAARQSGHGSVTITAIARDNASQIIQGTGVQNITVEKKWPG</sequence>
<keyword evidence="2" id="KW-1185">Reference proteome</keyword>
<comment type="caution">
    <text evidence="1">The sequence shown here is derived from an EMBL/GenBank/DDBJ whole genome shotgun (WGS) entry which is preliminary data.</text>
</comment>
<dbReference type="AlphaFoldDB" id="A0A5M3X532"/>
<reference evidence="1 2" key="1">
    <citation type="submission" date="2019-10" db="EMBL/GenBank/DDBJ databases">
        <title>Whole genome shotgun sequence of Acrocarpospora macrocephala NBRC 16266.</title>
        <authorList>
            <person name="Ichikawa N."/>
            <person name="Kimura A."/>
            <person name="Kitahashi Y."/>
            <person name="Komaki H."/>
            <person name="Oguchi A."/>
        </authorList>
    </citation>
    <scope>NUCLEOTIDE SEQUENCE [LARGE SCALE GENOMIC DNA]</scope>
    <source>
        <strain evidence="1 2">NBRC 16266</strain>
    </source>
</reference>
<gene>
    <name evidence="1" type="ORF">Amac_098620</name>
</gene>
<evidence type="ECO:0000313" key="2">
    <source>
        <dbReference type="Proteomes" id="UP000331127"/>
    </source>
</evidence>
<name>A0A5M3X532_9ACTN</name>
<dbReference type="EMBL" id="BLAE01000096">
    <property type="protein sequence ID" value="GES16264.1"/>
    <property type="molecule type" value="Genomic_DNA"/>
</dbReference>
<dbReference type="RefSeq" id="WP_155361304.1">
    <property type="nucleotide sequence ID" value="NZ_BAAAHL010000053.1"/>
</dbReference>
<evidence type="ECO:0000313" key="1">
    <source>
        <dbReference type="EMBL" id="GES16264.1"/>
    </source>
</evidence>